<dbReference type="Proteomes" id="UP000654345">
    <property type="component" value="Unassembled WGS sequence"/>
</dbReference>
<dbReference type="InterPro" id="IPR017146">
    <property type="entry name" value="Lanti_2_LanM"/>
</dbReference>
<feature type="domain" description="Lantibiotic biosynthesis protein dehydration" evidence="1">
    <location>
        <begin position="114"/>
        <end position="491"/>
    </location>
</feature>
<keyword evidence="3" id="KW-1185">Reference proteome</keyword>
<dbReference type="PANTHER" id="PTHR12736:SF7">
    <property type="entry name" value="LANC-LIKE PROTEIN 3"/>
    <property type="match status" value="1"/>
</dbReference>
<sequence>MLKIIDGEQHILSRSFLVALQPLLVYSYQRLQAGVDQLAKSHPTLPFEREQVTASLFKLLPEELLSKSTKTFILELNAARVHGLLQGETPEERFQSFLQRLRNQEHILAFLEEYAVLARLLVETCERWVNMQLELLQRLCLDWESLKALFAPGSDSGALVEVQTGKGDTHRGGRSVAVLRWSSGLRVVYKPRSLATDRHFSALLNWLNAKGFEPEFRTLKMLERETYGWVEFIEPSTCHSVEEVERFYQREGGYLAILYALHAGDFHAENLIACGEHPFLVDLEVLFLPRLKALPRPSESEEQDLLFDGPPHTVLNVGMLPNRIWSDGENAGVDISAVGGRPGQLAPTLVSVVQGAGTDEMRVEHQQMSLRLGQNLPTLQGGEVDIASYNEHFVTGFVSVYSLLMTHREEFLKSQVARFAEIEVRCLPRNTQLYDLILEHSYHPNMLREALERDRLFDRLWFNIDNIPQLKPLLNLEIEDLWAGDIPFFYTHASSRDLINGHGIHVPDFFASSGLELVQAFVEQLNEEDLERESWIARASFVNLDLPSGRKLYPSLRYESTTTPFSRERVLDAALAAGDRLLELRLENGEFLDWLSITSRGSGRWGLYPSDPDLYNGVAGIVFFLAYLGALTREEKYTSVARHALRMLHRQMKYRRKSGRPFTVGGYNGDGSYIYLLSHLGTLWNDPTLFLEAEEHIGPLVRSVAHDEMFDVMAGAAGALAALLSLYQVHPSEATLDAAIKCGERLLEKKTPQEVGIGWIASVETVALAGMAHGTAGIALNLLRLASVSGDQRFHEAAMQAFAYERHLFSPKANNWPDLRSGSKPGDENEKYTMSAWCHGAAGIVLARLGCLRFVDDAAIRQEIEIALQTTISKGLGNSHSLCHGDLGNMDILLSAAQVLERSEFLESIERTMPKLLDTIDRQGWVSGGPMGMETPGLMLGISGAGYALLRLAFMHHVPSVLQLEPPISAQ</sequence>
<dbReference type="InterPro" id="IPR007822">
    <property type="entry name" value="LANC-like"/>
</dbReference>
<accession>A0ABQ3UQ44</accession>
<dbReference type="EMBL" id="BNJG01000001">
    <property type="protein sequence ID" value="GHO54869.1"/>
    <property type="molecule type" value="Genomic_DNA"/>
</dbReference>
<dbReference type="NCBIfam" id="TIGR03897">
    <property type="entry name" value="lanti_2_LanM"/>
    <property type="match status" value="1"/>
</dbReference>
<dbReference type="PANTHER" id="PTHR12736">
    <property type="entry name" value="LANC-LIKE PROTEIN"/>
    <property type="match status" value="1"/>
</dbReference>
<organism evidence="2 3">
    <name type="scientific">Ktedonobacter robiniae</name>
    <dbReference type="NCBI Taxonomy" id="2778365"/>
    <lineage>
        <taxon>Bacteria</taxon>
        <taxon>Bacillati</taxon>
        <taxon>Chloroflexota</taxon>
        <taxon>Ktedonobacteria</taxon>
        <taxon>Ktedonobacterales</taxon>
        <taxon>Ktedonobacteraceae</taxon>
        <taxon>Ktedonobacter</taxon>
    </lineage>
</organism>
<dbReference type="Pfam" id="PF13575">
    <property type="entry name" value="DUF4135"/>
    <property type="match status" value="1"/>
</dbReference>
<dbReference type="RefSeq" id="WP_236038043.1">
    <property type="nucleotide sequence ID" value="NZ_BNJG01000001.1"/>
</dbReference>
<protein>
    <submittedName>
        <fullName evidence="2">Lanthionine synthetase</fullName>
    </submittedName>
</protein>
<dbReference type="Pfam" id="PF05147">
    <property type="entry name" value="LANC_like"/>
    <property type="match status" value="1"/>
</dbReference>
<evidence type="ECO:0000259" key="1">
    <source>
        <dbReference type="Pfam" id="PF13575"/>
    </source>
</evidence>
<comment type="caution">
    <text evidence="2">The sequence shown here is derived from an EMBL/GenBank/DDBJ whole genome shotgun (WGS) entry which is preliminary data.</text>
</comment>
<proteinExistence type="predicted"/>
<dbReference type="InterPro" id="IPR025410">
    <property type="entry name" value="Lant_dehyd"/>
</dbReference>
<name>A0ABQ3UQ44_9CHLR</name>
<reference evidence="2 3" key="1">
    <citation type="journal article" date="2021" name="Int. J. Syst. Evol. Microbiol.">
        <title>Reticulibacter mediterranei gen. nov., sp. nov., within the new family Reticulibacteraceae fam. nov., and Ktedonospora formicarum gen. nov., sp. nov., Ktedonobacter robiniae sp. nov., Dictyobacter formicarum sp. nov. and Dictyobacter arantiisoli sp. nov., belonging to the class Ktedonobacteria.</title>
        <authorList>
            <person name="Yabe S."/>
            <person name="Zheng Y."/>
            <person name="Wang C.M."/>
            <person name="Sakai Y."/>
            <person name="Abe K."/>
            <person name="Yokota A."/>
            <person name="Donadio S."/>
            <person name="Cavaletti L."/>
            <person name="Monciardini P."/>
        </authorList>
    </citation>
    <scope>NUCLEOTIDE SEQUENCE [LARGE SCALE GENOMIC DNA]</scope>
    <source>
        <strain evidence="2 3">SOSP1-30</strain>
    </source>
</reference>
<dbReference type="SUPFAM" id="SSF158745">
    <property type="entry name" value="LanC-like"/>
    <property type="match status" value="1"/>
</dbReference>
<dbReference type="CDD" id="cd04792">
    <property type="entry name" value="LanM-like"/>
    <property type="match status" value="1"/>
</dbReference>
<dbReference type="SMART" id="SM01260">
    <property type="entry name" value="LANC_like"/>
    <property type="match status" value="1"/>
</dbReference>
<evidence type="ECO:0000313" key="3">
    <source>
        <dbReference type="Proteomes" id="UP000654345"/>
    </source>
</evidence>
<dbReference type="PRINTS" id="PR01950">
    <property type="entry name" value="LANCSUPER"/>
</dbReference>
<dbReference type="PIRSF" id="PIRSF037228">
    <property type="entry name" value="Lant_mod_RumM"/>
    <property type="match status" value="1"/>
</dbReference>
<dbReference type="InterPro" id="IPR012341">
    <property type="entry name" value="6hp_glycosidase-like_sf"/>
</dbReference>
<dbReference type="Gene3D" id="1.50.10.10">
    <property type="match status" value="1"/>
</dbReference>
<gene>
    <name evidence="2" type="ORF">KSB_33440</name>
</gene>
<evidence type="ECO:0000313" key="2">
    <source>
        <dbReference type="EMBL" id="GHO54869.1"/>
    </source>
</evidence>